<dbReference type="OrthoDB" id="4198549at2"/>
<organism evidence="2 3">
    <name type="scientific">Lapillicoccus jejuensis</name>
    <dbReference type="NCBI Taxonomy" id="402171"/>
    <lineage>
        <taxon>Bacteria</taxon>
        <taxon>Bacillati</taxon>
        <taxon>Actinomycetota</taxon>
        <taxon>Actinomycetes</taxon>
        <taxon>Micrococcales</taxon>
        <taxon>Intrasporangiaceae</taxon>
        <taxon>Lapillicoccus</taxon>
    </lineage>
</organism>
<name>A0A542E4K2_9MICO</name>
<dbReference type="AlphaFoldDB" id="A0A542E4K2"/>
<gene>
    <name evidence="2" type="ORF">FB458_3403</name>
</gene>
<dbReference type="EMBL" id="VFMN01000001">
    <property type="protein sequence ID" value="TQJ10283.1"/>
    <property type="molecule type" value="Genomic_DNA"/>
</dbReference>
<dbReference type="RefSeq" id="WP_141849529.1">
    <property type="nucleotide sequence ID" value="NZ_BAAAPR010000015.1"/>
</dbReference>
<dbReference type="Pfam" id="PF05239">
    <property type="entry name" value="PRC"/>
    <property type="match status" value="1"/>
</dbReference>
<comment type="caution">
    <text evidence="2">The sequence shown here is derived from an EMBL/GenBank/DDBJ whole genome shotgun (WGS) entry which is preliminary data.</text>
</comment>
<feature type="domain" description="PRC-barrel" evidence="1">
    <location>
        <begin position="3"/>
        <end position="66"/>
    </location>
</feature>
<sequence>MLWSDIKGRKVVSTASAERVGKVKDVVVDGPGRQVVGFLLKRTKNGSVLPWPDVQGLGADAVTVASAEVVVDADERVDALHDKRDAVLGKRVLSVLGDELGTVKDLDVEPSTGALVSLVLERRSVPAGDVRGVGSYAVVVAAQD</sequence>
<dbReference type="Proteomes" id="UP000317893">
    <property type="component" value="Unassembled WGS sequence"/>
</dbReference>
<evidence type="ECO:0000259" key="1">
    <source>
        <dbReference type="Pfam" id="PF05239"/>
    </source>
</evidence>
<protein>
    <submittedName>
        <fullName evidence="2">Uncharacterized protein YrrD</fullName>
    </submittedName>
</protein>
<evidence type="ECO:0000313" key="2">
    <source>
        <dbReference type="EMBL" id="TQJ10283.1"/>
    </source>
</evidence>
<dbReference type="InterPro" id="IPR027275">
    <property type="entry name" value="PRC-brl_dom"/>
</dbReference>
<keyword evidence="3" id="KW-1185">Reference proteome</keyword>
<evidence type="ECO:0000313" key="3">
    <source>
        <dbReference type="Proteomes" id="UP000317893"/>
    </source>
</evidence>
<dbReference type="Gene3D" id="2.30.30.240">
    <property type="entry name" value="PRC-barrel domain"/>
    <property type="match status" value="2"/>
</dbReference>
<dbReference type="SUPFAM" id="SSF50346">
    <property type="entry name" value="PRC-barrel domain"/>
    <property type="match status" value="2"/>
</dbReference>
<proteinExistence type="predicted"/>
<accession>A0A542E4K2</accession>
<dbReference type="InterPro" id="IPR011033">
    <property type="entry name" value="PRC_barrel-like_sf"/>
</dbReference>
<reference evidence="2 3" key="1">
    <citation type="submission" date="2019-06" db="EMBL/GenBank/DDBJ databases">
        <title>Sequencing the genomes of 1000 actinobacteria strains.</title>
        <authorList>
            <person name="Klenk H.-P."/>
        </authorList>
    </citation>
    <scope>NUCLEOTIDE SEQUENCE [LARGE SCALE GENOMIC DNA]</scope>
    <source>
        <strain evidence="2 3">DSM 18607</strain>
    </source>
</reference>